<sequence length="279" mass="31010">MKVGVVQANNISGIEAVGANRRVNNQVIEALFKYGARIVVLPECSNHQYAMRSQEEAREYAEELDGPSVTHWQKLASMYGGYVAGGIIEHEGNDLYNTAVLVGPNGRIGHYRKVHLFDWEIDYLRPGNVGFQTFRIEELDIKVGMLVCYDLRFPEAVRSIALAGCDILLVPTTWTSIGKSVLWDERGYCLANYLAVAHTYSNRMAIACADRAGQEQGVQYMGASMIVDSMSRVVAGPASKCEADYLLADVDILLSRDKRVGSRNDLLKDRCPQHYKLIG</sequence>
<dbReference type="GeneID" id="42307346"/>
<keyword evidence="2 4" id="KW-0378">Hydrolase</keyword>
<dbReference type="InterPro" id="IPR050345">
    <property type="entry name" value="Aliph_Amidase/BUP"/>
</dbReference>
<dbReference type="RefSeq" id="WP_052811868.1">
    <property type="nucleotide sequence ID" value="NZ_BJOA01000231.1"/>
</dbReference>
<comment type="similarity">
    <text evidence="1">Belongs to the carbon-nitrogen hydrolase superfamily. NIT1/NIT2 family.</text>
</comment>
<reference evidence="4 5" key="1">
    <citation type="submission" date="2016-10" db="EMBL/GenBank/DDBJ databases">
        <authorList>
            <person name="de Groot N.N."/>
        </authorList>
    </citation>
    <scope>NUCLEOTIDE SEQUENCE [LARGE SCALE GENOMIC DNA]</scope>
    <source>
        <strain evidence="4 5">DSM 2895</strain>
    </source>
</reference>
<dbReference type="OrthoDB" id="9811121at2"/>
<dbReference type="Gene3D" id="3.60.110.10">
    <property type="entry name" value="Carbon-nitrogen hydrolase"/>
    <property type="match status" value="1"/>
</dbReference>
<dbReference type="SUPFAM" id="SSF56317">
    <property type="entry name" value="Carbon-nitrogen hydrolase"/>
    <property type="match status" value="1"/>
</dbReference>
<proteinExistence type="inferred from homology"/>
<organism evidence="4 5">
    <name type="scientific">Aneurinibacillus migulanus</name>
    <name type="common">Bacillus migulanus</name>
    <dbReference type="NCBI Taxonomy" id="47500"/>
    <lineage>
        <taxon>Bacteria</taxon>
        <taxon>Bacillati</taxon>
        <taxon>Bacillota</taxon>
        <taxon>Bacilli</taxon>
        <taxon>Bacillales</taxon>
        <taxon>Paenibacillaceae</taxon>
        <taxon>Aneurinibacillus group</taxon>
        <taxon>Aneurinibacillus</taxon>
    </lineage>
</organism>
<evidence type="ECO:0000256" key="1">
    <source>
        <dbReference type="ARBA" id="ARBA00010613"/>
    </source>
</evidence>
<dbReference type="Pfam" id="PF00795">
    <property type="entry name" value="CN_hydrolase"/>
    <property type="match status" value="1"/>
</dbReference>
<dbReference type="PROSITE" id="PS50263">
    <property type="entry name" value="CN_HYDROLASE"/>
    <property type="match status" value="1"/>
</dbReference>
<dbReference type="GO" id="GO:0016811">
    <property type="term" value="F:hydrolase activity, acting on carbon-nitrogen (but not peptide) bonds, in linear amides"/>
    <property type="evidence" value="ECO:0007669"/>
    <property type="project" value="TreeGrafter"/>
</dbReference>
<dbReference type="InterPro" id="IPR036526">
    <property type="entry name" value="C-N_Hydrolase_sf"/>
</dbReference>
<evidence type="ECO:0000313" key="4">
    <source>
        <dbReference type="EMBL" id="SDJ01383.1"/>
    </source>
</evidence>
<dbReference type="PANTHER" id="PTHR43674:SF2">
    <property type="entry name" value="BETA-UREIDOPROPIONASE"/>
    <property type="match status" value="1"/>
</dbReference>
<gene>
    <name evidence="4" type="ORF">SAMN04487909_110126</name>
</gene>
<accession>A0A1G8Q9Z3</accession>
<dbReference type="Proteomes" id="UP000182836">
    <property type="component" value="Unassembled WGS sequence"/>
</dbReference>
<dbReference type="AlphaFoldDB" id="A0A1G8Q9Z3"/>
<dbReference type="EMBL" id="FNED01000010">
    <property type="protein sequence ID" value="SDJ01383.1"/>
    <property type="molecule type" value="Genomic_DNA"/>
</dbReference>
<evidence type="ECO:0000259" key="3">
    <source>
        <dbReference type="PROSITE" id="PS50263"/>
    </source>
</evidence>
<feature type="domain" description="CN hydrolase" evidence="3">
    <location>
        <begin position="1"/>
        <end position="252"/>
    </location>
</feature>
<evidence type="ECO:0000313" key="5">
    <source>
        <dbReference type="Proteomes" id="UP000182836"/>
    </source>
</evidence>
<dbReference type="InterPro" id="IPR001110">
    <property type="entry name" value="UPF0012_CS"/>
</dbReference>
<evidence type="ECO:0000256" key="2">
    <source>
        <dbReference type="ARBA" id="ARBA00022801"/>
    </source>
</evidence>
<dbReference type="PROSITE" id="PS01227">
    <property type="entry name" value="UPF0012"/>
    <property type="match status" value="1"/>
</dbReference>
<protein>
    <submittedName>
        <fullName evidence="4">Predicted amidohydrolase</fullName>
    </submittedName>
</protein>
<name>A0A1G8Q9Z3_ANEMI</name>
<dbReference type="InterPro" id="IPR003010">
    <property type="entry name" value="C-N_Hydrolase"/>
</dbReference>
<dbReference type="PANTHER" id="PTHR43674">
    <property type="entry name" value="NITRILASE C965.09-RELATED"/>
    <property type="match status" value="1"/>
</dbReference>